<name>A0A1V4I7Q7_9FIRM</name>
<sequence length="361" mass="42349">MYYSYNNNPFNIMSYYHSLYSRSGKNLESEYTDILRQGTEDIDKIINELEGQFSYMYTETSKLGLNNMAMRVLLRFIVRYTLDNANKYKGSIEERSQRLLNDLRKDNPWIFFTLRAYGIPPRVIDQAVLGIISFVLSYIDRPSGIPVEVDKKAEQITNLIRQKTDIYTDLKGYGIPQRRIDNIVKSLVIFTIINIDLEDIYTNMEEKVRNILIKMQQSNLEPIKELQSYGVPMNQIRAILRTIIRFTIEHIESTEQSLEREAIRITNEIRNTTNIFQILRSYGVPQAQVPKVVKDIVYYTLQKGDMYKIPLDIQSQATEILSEMISTNQPVIRELRSYGIRINEIRPILRRIIAFTLRNKT</sequence>
<dbReference type="RefSeq" id="WP_079411959.1">
    <property type="nucleotide sequence ID" value="NZ_MZGW01000003.1"/>
</dbReference>
<reference evidence="1 2" key="1">
    <citation type="submission" date="2017-03" db="EMBL/GenBank/DDBJ databases">
        <title>Genome sequence of Clostridium thermoalcaliphilum DSM 7309.</title>
        <authorList>
            <person name="Poehlein A."/>
            <person name="Daniel R."/>
        </authorList>
    </citation>
    <scope>NUCLEOTIDE SEQUENCE [LARGE SCALE GENOMIC DNA]</scope>
    <source>
        <strain evidence="1 2">DSM 7309</strain>
    </source>
</reference>
<dbReference type="AlphaFoldDB" id="A0A1V4I7Q7"/>
<gene>
    <name evidence="1" type="ORF">CLOTH_11120</name>
</gene>
<organism evidence="1 2">
    <name type="scientific">Alkalithermobacter paradoxus</name>
    <dbReference type="NCBI Taxonomy" id="29349"/>
    <lineage>
        <taxon>Bacteria</taxon>
        <taxon>Bacillati</taxon>
        <taxon>Bacillota</taxon>
        <taxon>Clostridia</taxon>
        <taxon>Peptostreptococcales</taxon>
        <taxon>Tepidibacteraceae</taxon>
        <taxon>Alkalithermobacter</taxon>
    </lineage>
</organism>
<evidence type="ECO:0000313" key="1">
    <source>
        <dbReference type="EMBL" id="OPJ55934.1"/>
    </source>
</evidence>
<dbReference type="Proteomes" id="UP000190140">
    <property type="component" value="Unassembled WGS sequence"/>
</dbReference>
<keyword evidence="2" id="KW-1185">Reference proteome</keyword>
<accession>A0A1V4I7Q7</accession>
<comment type="caution">
    <text evidence="1">The sequence shown here is derived from an EMBL/GenBank/DDBJ whole genome shotgun (WGS) entry which is preliminary data.</text>
</comment>
<dbReference type="STRING" id="29349.CLOTH_11120"/>
<dbReference type="EMBL" id="MZGW01000003">
    <property type="protein sequence ID" value="OPJ55934.1"/>
    <property type="molecule type" value="Genomic_DNA"/>
</dbReference>
<protein>
    <submittedName>
        <fullName evidence="1">Uncharacterized protein</fullName>
    </submittedName>
</protein>
<dbReference type="OrthoDB" id="137105at2"/>
<evidence type="ECO:0000313" key="2">
    <source>
        <dbReference type="Proteomes" id="UP000190140"/>
    </source>
</evidence>
<proteinExistence type="predicted"/>